<evidence type="ECO:0000256" key="1">
    <source>
        <dbReference type="SAM" id="Phobius"/>
    </source>
</evidence>
<accession>A0A2U1T2N5</accession>
<dbReference type="KEGG" id="salc:C2138_01475"/>
<name>A0A2U1T2N5_9MICO</name>
<keyword evidence="3" id="KW-1185">Reference proteome</keyword>
<feature type="transmembrane region" description="Helical" evidence="1">
    <location>
        <begin position="21"/>
        <end position="42"/>
    </location>
</feature>
<dbReference type="Proteomes" id="UP000244978">
    <property type="component" value="Unassembled WGS sequence"/>
</dbReference>
<feature type="transmembrane region" description="Helical" evidence="1">
    <location>
        <begin position="54"/>
        <end position="75"/>
    </location>
</feature>
<evidence type="ECO:0000313" key="2">
    <source>
        <dbReference type="EMBL" id="PWB98151.1"/>
    </source>
</evidence>
<dbReference type="AlphaFoldDB" id="A0A2U1T2N5"/>
<keyword evidence="1" id="KW-0812">Transmembrane</keyword>
<proteinExistence type="predicted"/>
<keyword evidence="1" id="KW-0472">Membrane</keyword>
<organism evidence="2 3">
    <name type="scientific">Homoserinimonas hongtaonis</name>
    <dbReference type="NCBI Taxonomy" id="2079791"/>
    <lineage>
        <taxon>Bacteria</taxon>
        <taxon>Bacillati</taxon>
        <taxon>Actinomycetota</taxon>
        <taxon>Actinomycetes</taxon>
        <taxon>Micrococcales</taxon>
        <taxon>Microbacteriaceae</taxon>
        <taxon>Homoserinimonas</taxon>
    </lineage>
</organism>
<keyword evidence="1" id="KW-1133">Transmembrane helix</keyword>
<reference evidence="3" key="1">
    <citation type="submission" date="2018-04" db="EMBL/GenBank/DDBJ databases">
        <authorList>
            <person name="Liu S."/>
            <person name="Wang Z."/>
            <person name="Li J."/>
        </authorList>
    </citation>
    <scope>NUCLEOTIDE SEQUENCE [LARGE SCALE GENOMIC DNA]</scope>
    <source>
        <strain evidence="3">S1194</strain>
    </source>
</reference>
<dbReference type="RefSeq" id="WP_108514969.1">
    <property type="nucleotide sequence ID" value="NZ_CP026951.1"/>
</dbReference>
<gene>
    <name evidence="2" type="ORF">DF220_10170</name>
</gene>
<comment type="caution">
    <text evidence="2">The sequence shown here is derived from an EMBL/GenBank/DDBJ whole genome shotgun (WGS) entry which is preliminary data.</text>
</comment>
<dbReference type="EMBL" id="QEEX01000001">
    <property type="protein sequence ID" value="PWB98151.1"/>
    <property type="molecule type" value="Genomic_DNA"/>
</dbReference>
<protein>
    <submittedName>
        <fullName evidence="2">Uncharacterized protein</fullName>
    </submittedName>
</protein>
<evidence type="ECO:0000313" key="3">
    <source>
        <dbReference type="Proteomes" id="UP000244978"/>
    </source>
</evidence>
<sequence>MTKTTLPIRKIPVAQNPFSRWLLGLAIGLIVLAGFVALIGIGDASVRGYYPFGNAAWAVGLISTGSLSMLLWLTVEALRWQAPASIPEASGQAGLAPREMPRVG</sequence>